<keyword evidence="4" id="KW-1185">Reference proteome</keyword>
<proteinExistence type="predicted"/>
<evidence type="ECO:0000256" key="1">
    <source>
        <dbReference type="SAM" id="MobiDB-lite"/>
    </source>
</evidence>
<feature type="region of interest" description="Disordered" evidence="1">
    <location>
        <begin position="233"/>
        <end position="343"/>
    </location>
</feature>
<name>A0AAD6FEA3_9TELE</name>
<feature type="domain" description="GPCR family 2 latrophilin C-terminal" evidence="2">
    <location>
        <begin position="1"/>
        <end position="343"/>
    </location>
</feature>
<feature type="region of interest" description="Disordered" evidence="1">
    <location>
        <begin position="84"/>
        <end position="110"/>
    </location>
</feature>
<feature type="compositionally biased region" description="Gly residues" evidence="1">
    <location>
        <begin position="159"/>
        <end position="168"/>
    </location>
</feature>
<dbReference type="AlphaFoldDB" id="A0AAD6FEA3"/>
<dbReference type="InterPro" id="IPR003334">
    <property type="entry name" value="GPCR_2_latrophilin_rcpt_C"/>
</dbReference>
<evidence type="ECO:0000313" key="3">
    <source>
        <dbReference type="EMBL" id="KAJ4931856.1"/>
    </source>
</evidence>
<dbReference type="GO" id="GO:0016020">
    <property type="term" value="C:membrane"/>
    <property type="evidence" value="ECO:0007669"/>
    <property type="project" value="InterPro"/>
</dbReference>
<reference evidence="3" key="1">
    <citation type="submission" date="2022-11" db="EMBL/GenBank/DDBJ databases">
        <title>Chromosome-level genome of Pogonophryne albipinna.</title>
        <authorList>
            <person name="Jo E."/>
        </authorList>
    </citation>
    <scope>NUCLEOTIDE SEQUENCE</scope>
    <source>
        <strain evidence="3">SGF0006</strain>
        <tissue evidence="3">Muscle</tissue>
    </source>
</reference>
<dbReference type="EMBL" id="JAPTMU010000014">
    <property type="protein sequence ID" value="KAJ4931856.1"/>
    <property type="molecule type" value="Genomic_DNA"/>
</dbReference>
<evidence type="ECO:0000313" key="4">
    <source>
        <dbReference type="Proteomes" id="UP001219934"/>
    </source>
</evidence>
<organism evidence="3 4">
    <name type="scientific">Pogonophryne albipinna</name>
    <dbReference type="NCBI Taxonomy" id="1090488"/>
    <lineage>
        <taxon>Eukaryota</taxon>
        <taxon>Metazoa</taxon>
        <taxon>Chordata</taxon>
        <taxon>Craniata</taxon>
        <taxon>Vertebrata</taxon>
        <taxon>Euteleostomi</taxon>
        <taxon>Actinopterygii</taxon>
        <taxon>Neopterygii</taxon>
        <taxon>Teleostei</taxon>
        <taxon>Neoteleostei</taxon>
        <taxon>Acanthomorphata</taxon>
        <taxon>Eupercaria</taxon>
        <taxon>Perciformes</taxon>
        <taxon>Notothenioidei</taxon>
        <taxon>Pogonophryne</taxon>
    </lineage>
</organism>
<dbReference type="Proteomes" id="UP001219934">
    <property type="component" value="Unassembled WGS sequence"/>
</dbReference>
<gene>
    <name evidence="3" type="ORF">JOQ06_010295</name>
</gene>
<feature type="region of interest" description="Disordered" evidence="1">
    <location>
        <begin position="154"/>
        <end position="190"/>
    </location>
</feature>
<dbReference type="GO" id="GO:0004930">
    <property type="term" value="F:G protein-coupled receptor activity"/>
    <property type="evidence" value="ECO:0007669"/>
    <property type="project" value="InterPro"/>
</dbReference>
<feature type="compositionally biased region" description="Gly residues" evidence="1">
    <location>
        <begin position="84"/>
        <end position="94"/>
    </location>
</feature>
<dbReference type="Pfam" id="PF02354">
    <property type="entry name" value="Latrophilin"/>
    <property type="match status" value="1"/>
</dbReference>
<evidence type="ECO:0000259" key="2">
    <source>
        <dbReference type="Pfam" id="PF02354"/>
    </source>
</evidence>
<protein>
    <recommendedName>
        <fullName evidence="2">GPCR family 2 latrophilin C-terminal domain-containing protein</fullName>
    </recommendedName>
</protein>
<comment type="caution">
    <text evidence="3">The sequence shown here is derived from an EMBL/GenBank/DDBJ whole genome shotgun (WGS) entry which is preliminary data.</text>
</comment>
<accession>A0AAD6FEA3</accession>
<sequence length="343" mass="36164">MGNHLLTNPVLQTRTGTSPYNTLLAESFTPPSPGVFNSTGTFRDPKSTLSKARDPCGMETLPLNGNFNNSYSLRSGPGGVGGGSCDFLGGGGGESSPPLLNPRSSEALGGGGIRRNLSDAAAFEKMIISELVHNNLRGSGGGCDVGDRVCGSLARGRPHGGVGRGTTGAGPEPSISMDEEEDYMREGRQRTPQDVELLYKALEEPLLLQRAQSVLYQSDPEESESYTADLTESLGHSGQSAGGQTGSRAPDSPARDSLYTSITNLRVSPYPDSSPEPLEVVPRSAQPPEELYYSSGRPALGSRGAPMQTFYQATHRRPSGEGHQGQEPAHNEGDGQMQLVTSL</sequence>